<evidence type="ECO:0000256" key="2">
    <source>
        <dbReference type="ARBA" id="ARBA00004496"/>
    </source>
</evidence>
<dbReference type="AlphaFoldDB" id="A0A093EZA6"/>
<keyword evidence="6" id="KW-0238">DNA-binding</keyword>
<dbReference type="InterPro" id="IPR024970">
    <property type="entry name" value="Maelstrom"/>
</dbReference>
<dbReference type="GO" id="GO:0034587">
    <property type="term" value="P:piRNA processing"/>
    <property type="evidence" value="ECO:0007669"/>
    <property type="project" value="TreeGrafter"/>
</dbReference>
<evidence type="ECO:0000256" key="8">
    <source>
        <dbReference type="ARBA" id="ARBA00023242"/>
    </source>
</evidence>
<organism evidence="10 11">
    <name type="scientific">Tyto alba</name>
    <name type="common">Barn owl</name>
    <dbReference type="NCBI Taxonomy" id="56313"/>
    <lineage>
        <taxon>Eukaryota</taxon>
        <taxon>Metazoa</taxon>
        <taxon>Chordata</taxon>
        <taxon>Craniata</taxon>
        <taxon>Vertebrata</taxon>
        <taxon>Euteleostomi</taxon>
        <taxon>Archelosauria</taxon>
        <taxon>Archosauria</taxon>
        <taxon>Dinosauria</taxon>
        <taxon>Saurischia</taxon>
        <taxon>Theropoda</taxon>
        <taxon>Coelurosauria</taxon>
        <taxon>Aves</taxon>
        <taxon>Neognathae</taxon>
        <taxon>Neoaves</taxon>
        <taxon>Telluraves</taxon>
        <taxon>Strigiformes</taxon>
        <taxon>Tytonidae</taxon>
        <taxon>Tyto</taxon>
    </lineage>
</organism>
<dbReference type="GO" id="GO:0030154">
    <property type="term" value="P:cell differentiation"/>
    <property type="evidence" value="ECO:0007669"/>
    <property type="project" value="UniProtKB-KW"/>
</dbReference>
<evidence type="ECO:0000256" key="3">
    <source>
        <dbReference type="ARBA" id="ARBA00007057"/>
    </source>
</evidence>
<keyword evidence="11" id="KW-1185">Reference proteome</keyword>
<feature type="non-terminal residue" evidence="10">
    <location>
        <position position="235"/>
    </location>
</feature>
<evidence type="ECO:0000313" key="10">
    <source>
        <dbReference type="EMBL" id="KFV47346.1"/>
    </source>
</evidence>
<dbReference type="Proteomes" id="UP000054190">
    <property type="component" value="Unassembled WGS sequence"/>
</dbReference>
<keyword evidence="7" id="KW-0943">RNA-mediated gene silencing</keyword>
<evidence type="ECO:0000256" key="4">
    <source>
        <dbReference type="ARBA" id="ARBA00022490"/>
    </source>
</evidence>
<comment type="subcellular location">
    <subcellularLocation>
        <location evidence="2">Cytoplasm</location>
    </subcellularLocation>
    <subcellularLocation>
        <location evidence="1">Nucleus</location>
    </subcellularLocation>
</comment>
<accession>A0A093EZA6</accession>
<evidence type="ECO:0000256" key="6">
    <source>
        <dbReference type="ARBA" id="ARBA00023125"/>
    </source>
</evidence>
<sequence>IFYFLNIYSHGKLPSHCEQRFLPCEIGCVKYSLQDGIMADFHRFIDPEVPPRGFRYHCQAASDATHKIPISGFHLSRSGYAVVLQELLEFVQPARGVCPLFYCRSNDRFRINWCLSRMASVTGIESHLELLAVEDLVVELYRKKYQKEPSKTWVCRELDVFLWDFSSNTRCKWHEENDIICCALASCKKIAYCISKSLASVYGVSLTAAHLPLQDSDYGESTNTKMVVLDAGRFQ</sequence>
<name>A0A093EZA6_TYTAL</name>
<keyword evidence="4" id="KW-0963">Cytoplasm</keyword>
<dbReference type="Pfam" id="PF13017">
    <property type="entry name" value="Maelstrom"/>
    <property type="match status" value="1"/>
</dbReference>
<dbReference type="GO" id="GO:0043186">
    <property type="term" value="C:P granule"/>
    <property type="evidence" value="ECO:0007669"/>
    <property type="project" value="TreeGrafter"/>
</dbReference>
<feature type="domain" description="Maelstrom" evidence="9">
    <location>
        <begin position="17"/>
        <end position="214"/>
    </location>
</feature>
<feature type="non-terminal residue" evidence="10">
    <location>
        <position position="1"/>
    </location>
</feature>
<dbReference type="GO" id="GO:0043565">
    <property type="term" value="F:sequence-specific DNA binding"/>
    <property type="evidence" value="ECO:0007669"/>
    <property type="project" value="TreeGrafter"/>
</dbReference>
<comment type="similarity">
    <text evidence="3">Belongs to the maelstrom family.</text>
</comment>
<evidence type="ECO:0000259" key="9">
    <source>
        <dbReference type="Pfam" id="PF13017"/>
    </source>
</evidence>
<dbReference type="PANTHER" id="PTHR21358:SF4">
    <property type="entry name" value="PROTEIN MAELSTROM HOMOLOG"/>
    <property type="match status" value="1"/>
</dbReference>
<dbReference type="GO" id="GO:0007140">
    <property type="term" value="P:male meiotic nuclear division"/>
    <property type="evidence" value="ECO:0007669"/>
    <property type="project" value="TreeGrafter"/>
</dbReference>
<evidence type="ECO:0000256" key="7">
    <source>
        <dbReference type="ARBA" id="ARBA00023158"/>
    </source>
</evidence>
<dbReference type="GO" id="GO:0045892">
    <property type="term" value="P:negative regulation of DNA-templated transcription"/>
    <property type="evidence" value="ECO:0007669"/>
    <property type="project" value="TreeGrafter"/>
</dbReference>
<gene>
    <name evidence="10" type="ORF">N341_12596</name>
</gene>
<keyword evidence="5" id="KW-0221">Differentiation</keyword>
<keyword evidence="8" id="KW-0539">Nucleus</keyword>
<evidence type="ECO:0000256" key="1">
    <source>
        <dbReference type="ARBA" id="ARBA00004123"/>
    </source>
</evidence>
<evidence type="ECO:0000256" key="5">
    <source>
        <dbReference type="ARBA" id="ARBA00022782"/>
    </source>
</evidence>
<dbReference type="EMBL" id="KK378910">
    <property type="protein sequence ID" value="KFV47346.1"/>
    <property type="molecule type" value="Genomic_DNA"/>
</dbReference>
<protein>
    <submittedName>
        <fullName evidence="10">Protein maelstrom</fullName>
    </submittedName>
</protein>
<dbReference type="GO" id="GO:0005634">
    <property type="term" value="C:nucleus"/>
    <property type="evidence" value="ECO:0007669"/>
    <property type="project" value="UniProtKB-SubCell"/>
</dbReference>
<dbReference type="PANTHER" id="PTHR21358">
    <property type="entry name" value="PROTEIN MAELSTROM HOMOLOG"/>
    <property type="match status" value="1"/>
</dbReference>
<dbReference type="InterPro" id="IPR039259">
    <property type="entry name" value="Protein_maelstrom"/>
</dbReference>
<proteinExistence type="inferred from homology"/>
<evidence type="ECO:0000313" key="11">
    <source>
        <dbReference type="Proteomes" id="UP000054190"/>
    </source>
</evidence>
<dbReference type="GO" id="GO:0007283">
    <property type="term" value="P:spermatogenesis"/>
    <property type="evidence" value="ECO:0007669"/>
    <property type="project" value="TreeGrafter"/>
</dbReference>
<dbReference type="GO" id="GO:0060964">
    <property type="term" value="P:regulation of miRNA-mediated gene silencing"/>
    <property type="evidence" value="ECO:0007669"/>
    <property type="project" value="InterPro"/>
</dbReference>
<reference evidence="10 11" key="1">
    <citation type="submission" date="2014-04" db="EMBL/GenBank/DDBJ databases">
        <title>Genome evolution of avian class.</title>
        <authorList>
            <person name="Zhang G."/>
            <person name="Li C."/>
        </authorList>
    </citation>
    <scope>NUCLEOTIDE SEQUENCE [LARGE SCALE GENOMIC DNA]</scope>
    <source>
        <strain evidence="10">BGI_N341</strain>
    </source>
</reference>